<feature type="region of interest" description="Disordered" evidence="1">
    <location>
        <begin position="1"/>
        <end position="75"/>
    </location>
</feature>
<feature type="compositionally biased region" description="Polar residues" evidence="1">
    <location>
        <begin position="1"/>
        <end position="16"/>
    </location>
</feature>
<protein>
    <submittedName>
        <fullName evidence="2">Uncharacterized protein</fullName>
    </submittedName>
</protein>
<evidence type="ECO:0000256" key="1">
    <source>
        <dbReference type="SAM" id="MobiDB-lite"/>
    </source>
</evidence>
<evidence type="ECO:0000313" key="3">
    <source>
        <dbReference type="Proteomes" id="UP000629468"/>
    </source>
</evidence>
<dbReference type="AlphaFoldDB" id="A0A8H7C1M3"/>
<gene>
    <name evidence="2" type="ORF">Agabi119p4_10478</name>
</gene>
<name>A0A8H7C1M3_AGABI</name>
<dbReference type="EMBL" id="JABXXO010000014">
    <property type="protein sequence ID" value="KAF7761069.1"/>
    <property type="molecule type" value="Genomic_DNA"/>
</dbReference>
<sequence length="338" mass="37043">MLSATPSVSHSSTPLPTQGPPKTYEDLLDAFLNEASNDDNTEDVFGTGVEADLEPGSDQDNSANVSSPPALLQDETDSANNMHSLTTPQIHKGTRIIVQRAARRAKLEPYQVAEADTFIRSSINTQLGLIFVGVQAMRNEVNRVLIHQPRFTVDEALHKTISAYSLGVLLSEKLREYKRSSTDVVLAIIRNNNANIPSNLDQDPYTLSIVKAAISDALTQARSRIKKLIGKSIDDNLSIYQLSSKVIEGSQCTVSVPLCARLAVLRDVYSKSGSGLSYWNDVDSCLAHCRAKAKDNADGIRKILAKMLKLDRSLYGYTDKTTIPKHVLVFQQAIDDSL</sequence>
<evidence type="ECO:0000313" key="2">
    <source>
        <dbReference type="EMBL" id="KAF7761069.1"/>
    </source>
</evidence>
<proteinExistence type="predicted"/>
<dbReference type="Proteomes" id="UP000629468">
    <property type="component" value="Unassembled WGS sequence"/>
</dbReference>
<feature type="compositionally biased region" description="Polar residues" evidence="1">
    <location>
        <begin position="58"/>
        <end position="67"/>
    </location>
</feature>
<accession>A0A8H7C1M3</accession>
<organism evidence="2 3">
    <name type="scientific">Agaricus bisporus var. burnettii</name>
    <dbReference type="NCBI Taxonomy" id="192524"/>
    <lineage>
        <taxon>Eukaryota</taxon>
        <taxon>Fungi</taxon>
        <taxon>Dikarya</taxon>
        <taxon>Basidiomycota</taxon>
        <taxon>Agaricomycotina</taxon>
        <taxon>Agaricomycetes</taxon>
        <taxon>Agaricomycetidae</taxon>
        <taxon>Agaricales</taxon>
        <taxon>Agaricineae</taxon>
        <taxon>Agaricaceae</taxon>
        <taxon>Agaricus</taxon>
    </lineage>
</organism>
<reference evidence="2 3" key="1">
    <citation type="journal article" name="Sci. Rep.">
        <title>Telomere-to-telomere assembled and centromere annotated genomes of the two main subspecies of the button mushroom Agaricus bisporus reveal especially polymorphic chromosome ends.</title>
        <authorList>
            <person name="Sonnenberg A.S.M."/>
            <person name="Sedaghat-Telgerd N."/>
            <person name="Lavrijssen B."/>
            <person name="Ohm R.A."/>
            <person name="Hendrickx P.M."/>
            <person name="Scholtmeijer K."/>
            <person name="Baars J.J.P."/>
            <person name="van Peer A."/>
        </authorList>
    </citation>
    <scope>NUCLEOTIDE SEQUENCE [LARGE SCALE GENOMIC DNA]</scope>
    <source>
        <strain evidence="2 3">H119_p4</strain>
    </source>
</reference>
<comment type="caution">
    <text evidence="2">The sequence shown here is derived from an EMBL/GenBank/DDBJ whole genome shotgun (WGS) entry which is preliminary data.</text>
</comment>